<dbReference type="SUPFAM" id="SSF55331">
    <property type="entry name" value="Tautomerase/MIF"/>
    <property type="match status" value="1"/>
</dbReference>
<reference evidence="1 2" key="2">
    <citation type="submission" date="2020-01" db="EMBL/GenBank/DDBJ databases">
        <title>Microvirga sp. nov., an arsenate reduction bacterium isolated from Tibet hotspring sediments.</title>
        <authorList>
            <person name="Xian W.-D."/>
            <person name="Li W.-J."/>
        </authorList>
    </citation>
    <scope>NUCLEOTIDE SEQUENCE [LARGE SCALE GENOMIC DNA]</scope>
    <source>
        <strain evidence="1 2">KCTC 23863</strain>
    </source>
</reference>
<name>A0A7X3SS86_9HYPH</name>
<dbReference type="Proteomes" id="UP000436483">
    <property type="component" value="Unassembled WGS sequence"/>
</dbReference>
<dbReference type="AlphaFoldDB" id="A0A7X3SS86"/>
<dbReference type="OrthoDB" id="9804765at2"/>
<dbReference type="EMBL" id="WURB01000055">
    <property type="protein sequence ID" value="MXQ14869.1"/>
    <property type="molecule type" value="Genomic_DNA"/>
</dbReference>
<dbReference type="Pfam" id="PF14552">
    <property type="entry name" value="Tautomerase_2"/>
    <property type="match status" value="1"/>
</dbReference>
<organism evidence="1 2">
    <name type="scientific">Microvirga makkahensis</name>
    <dbReference type="NCBI Taxonomy" id="1128670"/>
    <lineage>
        <taxon>Bacteria</taxon>
        <taxon>Pseudomonadati</taxon>
        <taxon>Pseudomonadota</taxon>
        <taxon>Alphaproteobacteria</taxon>
        <taxon>Hyphomicrobiales</taxon>
        <taxon>Methylobacteriaceae</taxon>
        <taxon>Microvirga</taxon>
    </lineage>
</organism>
<evidence type="ECO:0000313" key="1">
    <source>
        <dbReference type="EMBL" id="MXQ14869.1"/>
    </source>
</evidence>
<evidence type="ECO:0000313" key="2">
    <source>
        <dbReference type="Proteomes" id="UP000436483"/>
    </source>
</evidence>
<dbReference type="InterPro" id="IPR037479">
    <property type="entry name" value="Tauto_MSAD"/>
</dbReference>
<protein>
    <submittedName>
        <fullName evidence="1">Uncharacterized protein</fullName>
    </submittedName>
</protein>
<gene>
    <name evidence="1" type="ORF">GR328_26190</name>
</gene>
<dbReference type="InterPro" id="IPR014347">
    <property type="entry name" value="Tautomerase/MIF_sf"/>
</dbReference>
<sequence length="86" mass="10084">MRNTDLGQNGNFVTKFWIGLQKARILRFRRLKAVTPFRIICVNLRPRRRQKNLSRNPGIRAEDVFISLVEVEKEDWSFGLGIAQRA</sequence>
<dbReference type="Gene3D" id="3.30.429.10">
    <property type="entry name" value="Macrophage Migration Inhibitory Factor"/>
    <property type="match status" value="1"/>
</dbReference>
<reference evidence="1 2" key="1">
    <citation type="submission" date="2019-12" db="EMBL/GenBank/DDBJ databases">
        <authorList>
            <person name="Yuan C.-G."/>
        </authorList>
    </citation>
    <scope>NUCLEOTIDE SEQUENCE [LARGE SCALE GENOMIC DNA]</scope>
    <source>
        <strain evidence="1 2">KCTC 23863</strain>
    </source>
</reference>
<comment type="caution">
    <text evidence="1">The sequence shown here is derived from an EMBL/GenBank/DDBJ whole genome shotgun (WGS) entry which is preliminary data.</text>
</comment>
<accession>A0A7X3SS86</accession>
<proteinExistence type="predicted"/>
<keyword evidence="2" id="KW-1185">Reference proteome</keyword>